<evidence type="ECO:0000313" key="3">
    <source>
        <dbReference type="Proteomes" id="UP000249819"/>
    </source>
</evidence>
<dbReference type="Gene3D" id="2.60.120.1130">
    <property type="match status" value="1"/>
</dbReference>
<accession>A0A327W977</accession>
<dbReference type="InterPro" id="IPR024618">
    <property type="entry name" value="DUF3857"/>
</dbReference>
<dbReference type="EMBL" id="QLMA01000002">
    <property type="protein sequence ID" value="RAJ85792.1"/>
    <property type="molecule type" value="Genomic_DNA"/>
</dbReference>
<protein>
    <submittedName>
        <fullName evidence="2">Uncharacterized protein DUF3857</fullName>
    </submittedName>
</protein>
<proteinExistence type="predicted"/>
<dbReference type="RefSeq" id="WP_111591426.1">
    <property type="nucleotide sequence ID" value="NZ_QLMA01000002.1"/>
</dbReference>
<gene>
    <name evidence="2" type="ORF">CLV59_102497</name>
</gene>
<evidence type="ECO:0000313" key="2">
    <source>
        <dbReference type="EMBL" id="RAJ85792.1"/>
    </source>
</evidence>
<reference evidence="2 3" key="1">
    <citation type="submission" date="2018-06" db="EMBL/GenBank/DDBJ databases">
        <title>Genomic Encyclopedia of Archaeal and Bacterial Type Strains, Phase II (KMG-II): from individual species to whole genera.</title>
        <authorList>
            <person name="Goeker M."/>
        </authorList>
    </citation>
    <scope>NUCLEOTIDE SEQUENCE [LARGE SCALE GENOMIC DNA]</scope>
    <source>
        <strain evidence="2 3">DSM 29821</strain>
    </source>
</reference>
<sequence length="744" mass="84860">MRVLYLTLFFLLSSVLLFAQKKKDLERYNERAVSARTDVWAWDIKAFKQPDLTNIDTTQSAVILAKHIDVKVSSSKKLKASVFGFYVQRDIFYATTVREMVKINDKVALDEYSQFSFKKFRQLNGFRAKATTIIGVRIIKADGTRKEVKVDEEMVTEQEENKQQKSKLAIPDLQVGDIIDYFVLVEEMKDASGSIDQQIFVLGDEKPIKQLSVHCEISDKYAIRYTTANGAPDFKISKDEDGNVFDLLVRNIPALPTQLWMSPYRQVANIRMNVNYGRYVYGDIEVPAGSYRKNPLDGEIVSGARLGALGNYRYAGTPGPVSYVDGVRDMIKIYQRDRGSKLPKDSIPYYVYYAMRYMAFFRVFPDSKINVGLSRNQNDSDNRLFISLVARTLRELDIRSDVVLVTNKYGPADGELLEPTDFEYVLKTRTENPVYITSASVFTHCNIFSAAHEGQNAIVTNEVGGPQKRDDPPFATRVKIPFSEASKNSHLEKLDITLDNNMEQLVVDRTTTLRGALREDGQKDLLLFEDYYEEERQALGIRESFMEKFADSRRNKALAEEYTNAFAQARKDQKEAFNSEVKSQFDAAPKELKSYKIRNMGMRHTNPDFVYDTKFTLDGFLKKAGSNYIFDVGRLIGGQLTLKQNQRERKVDMYEPFARSFEHEIIINIPAGYKVEGAEKLVRNVDNTCGSFIVSSTVEGNKLHVSVKKIYKHAFEKAESWSSMLEMVDAAVDFLGQKVLLKKA</sequence>
<evidence type="ECO:0000259" key="1">
    <source>
        <dbReference type="Pfam" id="PF12969"/>
    </source>
</evidence>
<name>A0A327W977_9BACT</name>
<organism evidence="2 3">
    <name type="scientific">Chitinophaga dinghuensis</name>
    <dbReference type="NCBI Taxonomy" id="1539050"/>
    <lineage>
        <taxon>Bacteria</taxon>
        <taxon>Pseudomonadati</taxon>
        <taxon>Bacteroidota</taxon>
        <taxon>Chitinophagia</taxon>
        <taxon>Chitinophagales</taxon>
        <taxon>Chitinophagaceae</taxon>
        <taxon>Chitinophaga</taxon>
    </lineage>
</organism>
<dbReference type="Pfam" id="PF12969">
    <property type="entry name" value="DUF3857"/>
    <property type="match status" value="1"/>
</dbReference>
<dbReference type="Proteomes" id="UP000249819">
    <property type="component" value="Unassembled WGS sequence"/>
</dbReference>
<dbReference type="AlphaFoldDB" id="A0A327W977"/>
<feature type="domain" description="DUF3857" evidence="1">
    <location>
        <begin position="95"/>
        <end position="254"/>
    </location>
</feature>
<comment type="caution">
    <text evidence="2">The sequence shown here is derived from an EMBL/GenBank/DDBJ whole genome shotgun (WGS) entry which is preliminary data.</text>
</comment>
<dbReference type="Gene3D" id="2.60.40.3140">
    <property type="match status" value="1"/>
</dbReference>
<dbReference type="OrthoDB" id="1153981at2"/>
<keyword evidence="3" id="KW-1185">Reference proteome</keyword>